<dbReference type="Gene3D" id="1.10.287.1080">
    <property type="entry name" value="MazG-like"/>
    <property type="match status" value="1"/>
</dbReference>
<evidence type="ECO:0000256" key="23">
    <source>
        <dbReference type="SAM" id="MobiDB-lite"/>
    </source>
</evidence>
<dbReference type="AlphaFoldDB" id="A0A507DBK3"/>
<evidence type="ECO:0000256" key="5">
    <source>
        <dbReference type="ARBA" id="ARBA00005169"/>
    </source>
</evidence>
<evidence type="ECO:0000256" key="2">
    <source>
        <dbReference type="ARBA" id="ARBA00001460"/>
    </source>
</evidence>
<evidence type="ECO:0000256" key="19">
    <source>
        <dbReference type="ARBA" id="ARBA00023027"/>
    </source>
</evidence>
<evidence type="ECO:0000313" key="28">
    <source>
        <dbReference type="Proteomes" id="UP000320475"/>
    </source>
</evidence>
<dbReference type="GO" id="GO:0051287">
    <property type="term" value="F:NAD binding"/>
    <property type="evidence" value="ECO:0007669"/>
    <property type="project" value="InterPro"/>
</dbReference>
<dbReference type="EC" id="3.6.1.31" evidence="8"/>
<reference evidence="27 28" key="1">
    <citation type="journal article" date="2019" name="Sci. Rep.">
        <title>Comparative genomics of chytrid fungi reveal insights into the obligate biotrophic and pathogenic lifestyle of Synchytrium endobioticum.</title>
        <authorList>
            <person name="van de Vossenberg B.T.L.H."/>
            <person name="Warris S."/>
            <person name="Nguyen H.D.T."/>
            <person name="van Gent-Pelzer M.P.E."/>
            <person name="Joly D.L."/>
            <person name="van de Geest H.C."/>
            <person name="Bonants P.J.M."/>
            <person name="Smith D.S."/>
            <person name="Levesque C.A."/>
            <person name="van der Lee T.A.J."/>
        </authorList>
    </citation>
    <scope>NUCLEOTIDE SEQUENCE [LARGE SCALE GENOMIC DNA]</scope>
    <source>
        <strain evidence="26 28">LEV6574</strain>
        <strain evidence="25 27">MB42</strain>
    </source>
</reference>
<dbReference type="FunFam" id="1.20.5.1300:FF:000002">
    <property type="entry name" value="Histidinol dehydrogenase, chloroplastic"/>
    <property type="match status" value="1"/>
</dbReference>
<keyword evidence="27" id="KW-1185">Reference proteome</keyword>
<dbReference type="FunFam" id="1.10.287.1080:FF:000002">
    <property type="entry name" value="Histidine biosynthesis bifunctional protein HisIE"/>
    <property type="match status" value="1"/>
</dbReference>
<dbReference type="GO" id="GO:0004636">
    <property type="term" value="F:phosphoribosyl-ATP diphosphatase activity"/>
    <property type="evidence" value="ECO:0007669"/>
    <property type="project" value="UniProtKB-EC"/>
</dbReference>
<evidence type="ECO:0000256" key="12">
    <source>
        <dbReference type="ARBA" id="ARBA00022605"/>
    </source>
</evidence>
<dbReference type="PRINTS" id="PR00083">
    <property type="entry name" value="HOLDHDRGNASE"/>
</dbReference>
<dbReference type="VEuPathDB" id="FungiDB:SeMB42_g06516"/>
<comment type="caution">
    <text evidence="26">The sequence shown here is derived from an EMBL/GenBank/DDBJ whole genome shotgun (WGS) entry which is preliminary data.</text>
</comment>
<dbReference type="Gene3D" id="3.40.50.1980">
    <property type="entry name" value="Nitrogenase molybdenum iron protein domain"/>
    <property type="match status" value="2"/>
</dbReference>
<evidence type="ECO:0000256" key="17">
    <source>
        <dbReference type="ARBA" id="ARBA00022840"/>
    </source>
</evidence>
<dbReference type="InterPro" id="IPR038019">
    <property type="entry name" value="PRib_AMP_CycHydrolase_sf"/>
</dbReference>
<dbReference type="Pfam" id="PF00815">
    <property type="entry name" value="Histidinol_dh"/>
    <property type="match status" value="1"/>
</dbReference>
<evidence type="ECO:0000256" key="6">
    <source>
        <dbReference type="ARBA" id="ARBA00005204"/>
    </source>
</evidence>
<evidence type="ECO:0000256" key="11">
    <source>
        <dbReference type="ARBA" id="ARBA00017884"/>
    </source>
</evidence>
<keyword evidence="19" id="KW-0520">NAD</keyword>
<feature type="compositionally biased region" description="Low complexity" evidence="23">
    <location>
        <begin position="512"/>
        <end position="530"/>
    </location>
</feature>
<evidence type="ECO:0000256" key="13">
    <source>
        <dbReference type="ARBA" id="ARBA00022723"/>
    </source>
</evidence>
<dbReference type="InterPro" id="IPR016161">
    <property type="entry name" value="Ald_DH/histidinol_DH"/>
</dbReference>
<dbReference type="InterPro" id="IPR001692">
    <property type="entry name" value="Histidinol_DH_CS"/>
</dbReference>
<dbReference type="HAMAP" id="MF_01024">
    <property type="entry name" value="HisD"/>
    <property type="match status" value="1"/>
</dbReference>
<evidence type="ECO:0000256" key="9">
    <source>
        <dbReference type="ARBA" id="ARBA00012721"/>
    </source>
</evidence>
<keyword evidence="21" id="KW-0511">Multifunctional enzyme</keyword>
<evidence type="ECO:0000313" key="25">
    <source>
        <dbReference type="EMBL" id="TPX39020.1"/>
    </source>
</evidence>
<dbReference type="InterPro" id="IPR012131">
    <property type="entry name" value="Hstdl_DH"/>
</dbReference>
<keyword evidence="14" id="KW-0547">Nucleotide-binding</keyword>
<evidence type="ECO:0000256" key="22">
    <source>
        <dbReference type="ARBA" id="ARBA00049489"/>
    </source>
</evidence>
<comment type="pathway">
    <text evidence="4">Amino-acid biosynthesis; L-histidine biosynthesis; L-histidine from 5-phospho-alpha-D-ribose 1-diphosphate: step 9/9.</text>
</comment>
<dbReference type="NCBIfam" id="TIGR03188">
    <property type="entry name" value="histidine_hisI"/>
    <property type="match status" value="1"/>
</dbReference>
<evidence type="ECO:0000256" key="4">
    <source>
        <dbReference type="ARBA" id="ARBA00004940"/>
    </source>
</evidence>
<evidence type="ECO:0000256" key="15">
    <source>
        <dbReference type="ARBA" id="ARBA00022801"/>
    </source>
</evidence>
<comment type="pathway">
    <text evidence="6">Amino-acid biosynthesis; L-histidine biosynthesis; L-histidine from 5-phospho-alpha-D-ribose 1-diphosphate: step 2/9.</text>
</comment>
<dbReference type="Pfam" id="PF01502">
    <property type="entry name" value="PRA-CH"/>
    <property type="match status" value="1"/>
</dbReference>
<gene>
    <name evidence="26" type="ORF">SeLEV6574_g01728</name>
    <name evidence="25" type="ORF">SeMB42_g06516</name>
</gene>
<dbReference type="GO" id="GO:0005524">
    <property type="term" value="F:ATP binding"/>
    <property type="evidence" value="ECO:0007669"/>
    <property type="project" value="UniProtKB-KW"/>
</dbReference>
<dbReference type="Proteomes" id="UP000317494">
    <property type="component" value="Unassembled WGS sequence"/>
</dbReference>
<dbReference type="EMBL" id="QEAN01000372">
    <property type="protein sequence ID" value="TPX39020.1"/>
    <property type="molecule type" value="Genomic_DNA"/>
</dbReference>
<dbReference type="PANTHER" id="PTHR21256:SF2">
    <property type="entry name" value="HISTIDINE BIOSYNTHESIS TRIFUNCTIONAL PROTEIN"/>
    <property type="match status" value="1"/>
</dbReference>
<dbReference type="GO" id="GO:0005829">
    <property type="term" value="C:cytosol"/>
    <property type="evidence" value="ECO:0007669"/>
    <property type="project" value="TreeGrafter"/>
</dbReference>
<dbReference type="CDD" id="cd11546">
    <property type="entry name" value="NTP-PPase_His4"/>
    <property type="match status" value="1"/>
</dbReference>
<dbReference type="PROSITE" id="PS00611">
    <property type="entry name" value="HISOL_DEHYDROGENASE"/>
    <property type="match status" value="1"/>
</dbReference>
<comment type="similarity">
    <text evidence="7">In the C-terminal section; belongs to the histidinol dehydrogenase family.</text>
</comment>
<keyword evidence="13" id="KW-0479">Metal-binding</keyword>
<comment type="catalytic activity">
    <reaction evidence="22">
        <text>L-histidinol + 2 NAD(+) + H2O = L-histidine + 2 NADH + 3 H(+)</text>
        <dbReference type="Rhea" id="RHEA:20641"/>
        <dbReference type="ChEBI" id="CHEBI:15377"/>
        <dbReference type="ChEBI" id="CHEBI:15378"/>
        <dbReference type="ChEBI" id="CHEBI:57540"/>
        <dbReference type="ChEBI" id="CHEBI:57595"/>
        <dbReference type="ChEBI" id="CHEBI:57699"/>
        <dbReference type="ChEBI" id="CHEBI:57945"/>
        <dbReference type="EC" id="1.1.1.23"/>
    </reaction>
</comment>
<feature type="compositionally biased region" description="Low complexity" evidence="23">
    <location>
        <begin position="462"/>
        <end position="486"/>
    </location>
</feature>
<evidence type="ECO:0000259" key="24">
    <source>
        <dbReference type="Pfam" id="PF01502"/>
    </source>
</evidence>
<dbReference type="UniPathway" id="UPA00031">
    <property type="reaction ID" value="UER00007"/>
</dbReference>
<evidence type="ECO:0000256" key="16">
    <source>
        <dbReference type="ARBA" id="ARBA00022833"/>
    </source>
</evidence>
<dbReference type="PANTHER" id="PTHR21256">
    <property type="entry name" value="HISTIDINOL DEHYDROGENASE HDH"/>
    <property type="match status" value="1"/>
</dbReference>
<dbReference type="CDD" id="cd06572">
    <property type="entry name" value="Histidinol_dh"/>
    <property type="match status" value="1"/>
</dbReference>
<dbReference type="FunFam" id="3.40.50.1980:FF:000001">
    <property type="entry name" value="Histidinol dehydrogenase"/>
    <property type="match status" value="1"/>
</dbReference>
<dbReference type="EC" id="3.5.4.19" evidence="9"/>
<evidence type="ECO:0000256" key="20">
    <source>
        <dbReference type="ARBA" id="ARBA00023102"/>
    </source>
</evidence>
<evidence type="ECO:0000256" key="18">
    <source>
        <dbReference type="ARBA" id="ARBA00023002"/>
    </source>
</evidence>
<keyword evidence="20" id="KW-0368">Histidine biosynthesis</keyword>
<keyword evidence="17" id="KW-0067">ATP-binding</keyword>
<comment type="catalytic activity">
    <reaction evidence="2">
        <text>1-(5-phospho-beta-D-ribosyl)-ATP + H2O = 1-(5-phospho-beta-D-ribosyl)-5'-AMP + diphosphate + H(+)</text>
        <dbReference type="Rhea" id="RHEA:22828"/>
        <dbReference type="ChEBI" id="CHEBI:15377"/>
        <dbReference type="ChEBI" id="CHEBI:15378"/>
        <dbReference type="ChEBI" id="CHEBI:33019"/>
        <dbReference type="ChEBI" id="CHEBI:59457"/>
        <dbReference type="ChEBI" id="CHEBI:73183"/>
        <dbReference type="EC" id="3.6.1.31"/>
    </reaction>
</comment>
<dbReference type="InterPro" id="IPR008179">
    <property type="entry name" value="HisE"/>
</dbReference>
<dbReference type="SUPFAM" id="SSF141734">
    <property type="entry name" value="HisI-like"/>
    <property type="match status" value="1"/>
</dbReference>
<dbReference type="GO" id="GO:0004399">
    <property type="term" value="F:histidinol dehydrogenase activity"/>
    <property type="evidence" value="ECO:0007669"/>
    <property type="project" value="UniProtKB-EC"/>
</dbReference>
<organism evidence="26 28">
    <name type="scientific">Synchytrium endobioticum</name>
    <dbReference type="NCBI Taxonomy" id="286115"/>
    <lineage>
        <taxon>Eukaryota</taxon>
        <taxon>Fungi</taxon>
        <taxon>Fungi incertae sedis</taxon>
        <taxon>Chytridiomycota</taxon>
        <taxon>Chytridiomycota incertae sedis</taxon>
        <taxon>Chytridiomycetes</taxon>
        <taxon>Synchytriales</taxon>
        <taxon>Synchytriaceae</taxon>
        <taxon>Synchytrium</taxon>
    </lineage>
</organism>
<evidence type="ECO:0000256" key="1">
    <source>
        <dbReference type="ARBA" id="ARBA00000024"/>
    </source>
</evidence>
<evidence type="ECO:0000313" key="26">
    <source>
        <dbReference type="EMBL" id="TPX48964.1"/>
    </source>
</evidence>
<proteinExistence type="inferred from homology"/>
<comment type="cofactor">
    <cofactor evidence="3">
        <name>Zn(2+)</name>
        <dbReference type="ChEBI" id="CHEBI:29105"/>
    </cofactor>
</comment>
<keyword evidence="16" id="KW-0862">Zinc</keyword>
<sequence>MLLTSLRFTASSDVQALRSVIRTLAIVSDVLLIPDSAERIPELQPLLRLARFWVVIPPLSQSLSSSTTNTDTKSSSLVPLQLLDSGAARVVFQYNAAPSQDPSIVKQWVQNVVLASQVPSDRVAIWLDGGETGQAAIPFMSEACNPYVSAYVVTIQNMASAMTDQVETRSAPEDPSHAHKKPHTHLRNVVLAARYDRRRRHVAVVPSIIHDITPSSITIMDKTEADVVLPYTAYSNFAPASSQLDLGAAFASCLVTDRSDGLFPTVIVDEHGIALGMAYSSVNSISEAVRTCQGVYQSRSRGLWHKGSTSGATQVLYKIDPDCDKDTVRFVVRQTDPGFCHLNTRTCFGPDYGITALDALMKSRKISAPEGSYTKQLFDDSKLLRSKIMEEAEELCDAVAPGEVAAEAADLIYFALVKCAASGVCLADVEKELDAKAKKITRRPGNAKPHWQAAVAARVQNGGNISSNNQGIGLIEPSSSYSNQSSAPTATNGDTSALQSSDSTAAVTNLETVPSSDTQQPSQTTTSRRTGLLNQPVSEKDFKLRSYVLADVPPEQRSSMFARPIMKTEEVMSRVTPIVNDVRKRGDAAIVDWTAKFDHVHLLAPVIRAPFDPSLMTLSNTVKAAIDQAFDNIFKFHQAQLSDTVLSVETMPGVVCSRFVRPIEKVGLYVPGGTAVLPSSALMLGIPAMVAGCSEIVIATPPRNDGSIVPEVLYVAHKIGASMVVCAGGAQAVAAMAYGTQSIPKVDKICGPGNQYVTAAKMLIQNDTSALLSIDMPAGPSEVLVIADGSANPAYVASDLLSQAEHGTDSQVVLVGVSLSSFQLSAIEREVASQGVVLPRAAITREALRNSFTVCVGSVEEAVEFSNSYTPEHLILHVADAESYVPLVKNAGSVFLGPWSPESCGDYASGTNHTLPTYGFARMYSGVNTNTFVKHITAQNLTADGLDALGDTVMTLAECEGLEAHRNAVALRLKDIRRAKALKKGEISASK</sequence>
<evidence type="ECO:0000313" key="27">
    <source>
        <dbReference type="Proteomes" id="UP000317494"/>
    </source>
</evidence>
<dbReference type="Pfam" id="PF01503">
    <property type="entry name" value="PRA-PH"/>
    <property type="match status" value="1"/>
</dbReference>
<keyword evidence="12" id="KW-0028">Amino-acid biosynthesis</keyword>
<dbReference type="OrthoDB" id="1703565at2759"/>
<evidence type="ECO:0000256" key="14">
    <source>
        <dbReference type="ARBA" id="ARBA00022741"/>
    </source>
</evidence>
<dbReference type="InterPro" id="IPR002496">
    <property type="entry name" value="PRib_AMP_CycHydrolase_dom"/>
</dbReference>
<feature type="compositionally biased region" description="Polar residues" evidence="23">
    <location>
        <begin position="487"/>
        <end position="511"/>
    </location>
</feature>
<dbReference type="Gene3D" id="1.20.5.1300">
    <property type="match status" value="1"/>
</dbReference>
<evidence type="ECO:0000256" key="7">
    <source>
        <dbReference type="ARBA" id="ARBA00008260"/>
    </source>
</evidence>
<evidence type="ECO:0000256" key="8">
    <source>
        <dbReference type="ARBA" id="ARBA00012414"/>
    </source>
</evidence>
<dbReference type="GO" id="GO:0046872">
    <property type="term" value="F:metal ion binding"/>
    <property type="evidence" value="ECO:0007669"/>
    <property type="project" value="UniProtKB-KW"/>
</dbReference>
<dbReference type="GO" id="GO:0004635">
    <property type="term" value="F:phosphoribosyl-AMP cyclohydrolase activity"/>
    <property type="evidence" value="ECO:0007669"/>
    <property type="project" value="UniProtKB-EC"/>
</dbReference>
<accession>A0A507DBK3</accession>
<dbReference type="SUPFAM" id="SSF101386">
    <property type="entry name" value="all-alpha NTP pyrophosphatases"/>
    <property type="match status" value="1"/>
</dbReference>
<protein>
    <recommendedName>
        <fullName evidence="11">Histidine biosynthesis trifunctional protein</fullName>
        <ecNumber evidence="10">1.1.1.23</ecNumber>
        <ecNumber evidence="9">3.5.4.19</ecNumber>
        <ecNumber evidence="8">3.6.1.31</ecNumber>
    </recommendedName>
</protein>
<comment type="pathway">
    <text evidence="5">Amino-acid biosynthesis; L-histidine biosynthesis; L-histidine from 5-phospho-alpha-D-ribose 1-diphosphate: step 3/9.</text>
</comment>
<feature type="domain" description="Phosphoribosyl-AMP cyclohydrolase" evidence="24">
    <location>
        <begin position="277"/>
        <end position="348"/>
    </location>
</feature>
<dbReference type="GO" id="GO:0000105">
    <property type="term" value="P:L-histidine biosynthetic process"/>
    <property type="evidence" value="ECO:0007669"/>
    <property type="project" value="UniProtKB-UniPathway"/>
</dbReference>
<comment type="catalytic activity">
    <reaction evidence="1">
        <text>1-(5-phospho-beta-D-ribosyl)-5'-AMP + H2O = 1-(5-phospho-beta-D-ribosyl)-5-[(5-phospho-beta-D-ribosylamino)methylideneamino]imidazole-4-carboxamide</text>
        <dbReference type="Rhea" id="RHEA:20049"/>
        <dbReference type="ChEBI" id="CHEBI:15377"/>
        <dbReference type="ChEBI" id="CHEBI:58435"/>
        <dbReference type="ChEBI" id="CHEBI:59457"/>
        <dbReference type="EC" id="3.5.4.19"/>
    </reaction>
</comment>
<dbReference type="Gene3D" id="3.10.20.810">
    <property type="entry name" value="Phosphoribosyl-AMP cyclohydrolase"/>
    <property type="match status" value="1"/>
</dbReference>
<dbReference type="STRING" id="286115.A0A507DBK3"/>
<name>A0A507DBK3_9FUNG</name>
<evidence type="ECO:0000256" key="10">
    <source>
        <dbReference type="ARBA" id="ARBA00012965"/>
    </source>
</evidence>
<evidence type="ECO:0000256" key="21">
    <source>
        <dbReference type="ARBA" id="ARBA00023268"/>
    </source>
</evidence>
<keyword evidence="18" id="KW-0560">Oxidoreductase</keyword>
<dbReference type="SUPFAM" id="SSF53720">
    <property type="entry name" value="ALDH-like"/>
    <property type="match status" value="1"/>
</dbReference>
<dbReference type="InterPro" id="IPR021130">
    <property type="entry name" value="PRib-ATP_PPHydrolase-like"/>
</dbReference>
<evidence type="ECO:0000256" key="3">
    <source>
        <dbReference type="ARBA" id="ARBA00001947"/>
    </source>
</evidence>
<dbReference type="FunFam" id="3.40.50.1980:FF:000050">
    <property type="entry name" value="Histidine biosynthesis trifunctional protein"/>
    <property type="match status" value="1"/>
</dbReference>
<keyword evidence="15" id="KW-0378">Hydrolase</keyword>
<dbReference type="EC" id="1.1.1.23" evidence="10"/>
<feature type="region of interest" description="Disordered" evidence="23">
    <location>
        <begin position="462"/>
        <end position="535"/>
    </location>
</feature>
<dbReference type="Proteomes" id="UP000320475">
    <property type="component" value="Unassembled WGS sequence"/>
</dbReference>
<dbReference type="NCBIfam" id="TIGR00069">
    <property type="entry name" value="hisD"/>
    <property type="match status" value="1"/>
</dbReference>
<dbReference type="EMBL" id="QEAM01000042">
    <property type="protein sequence ID" value="TPX48964.1"/>
    <property type="molecule type" value="Genomic_DNA"/>
</dbReference>